<dbReference type="EMBL" id="JARJCN010000019">
    <property type="protein sequence ID" value="KAJ7091988.1"/>
    <property type="molecule type" value="Genomic_DNA"/>
</dbReference>
<comment type="caution">
    <text evidence="1">The sequence shown here is derived from an EMBL/GenBank/DDBJ whole genome shotgun (WGS) entry which is preliminary data.</text>
</comment>
<organism evidence="1 2">
    <name type="scientific">Mycena belliarum</name>
    <dbReference type="NCBI Taxonomy" id="1033014"/>
    <lineage>
        <taxon>Eukaryota</taxon>
        <taxon>Fungi</taxon>
        <taxon>Dikarya</taxon>
        <taxon>Basidiomycota</taxon>
        <taxon>Agaricomycotina</taxon>
        <taxon>Agaricomycetes</taxon>
        <taxon>Agaricomycetidae</taxon>
        <taxon>Agaricales</taxon>
        <taxon>Marasmiineae</taxon>
        <taxon>Mycenaceae</taxon>
        <taxon>Mycena</taxon>
    </lineage>
</organism>
<accession>A0AAD6U928</accession>
<dbReference type="AlphaFoldDB" id="A0AAD6U928"/>
<reference evidence="1" key="1">
    <citation type="submission" date="2023-03" db="EMBL/GenBank/DDBJ databases">
        <title>Massive genome expansion in bonnet fungi (Mycena s.s.) driven by repeated elements and novel gene families across ecological guilds.</title>
        <authorList>
            <consortium name="Lawrence Berkeley National Laboratory"/>
            <person name="Harder C.B."/>
            <person name="Miyauchi S."/>
            <person name="Viragh M."/>
            <person name="Kuo A."/>
            <person name="Thoen E."/>
            <person name="Andreopoulos B."/>
            <person name="Lu D."/>
            <person name="Skrede I."/>
            <person name="Drula E."/>
            <person name="Henrissat B."/>
            <person name="Morin E."/>
            <person name="Kohler A."/>
            <person name="Barry K."/>
            <person name="LaButti K."/>
            <person name="Morin E."/>
            <person name="Salamov A."/>
            <person name="Lipzen A."/>
            <person name="Mereny Z."/>
            <person name="Hegedus B."/>
            <person name="Baldrian P."/>
            <person name="Stursova M."/>
            <person name="Weitz H."/>
            <person name="Taylor A."/>
            <person name="Grigoriev I.V."/>
            <person name="Nagy L.G."/>
            <person name="Martin F."/>
            <person name="Kauserud H."/>
        </authorList>
    </citation>
    <scope>NUCLEOTIDE SEQUENCE</scope>
    <source>
        <strain evidence="1">CBHHK173m</strain>
    </source>
</reference>
<evidence type="ECO:0000313" key="2">
    <source>
        <dbReference type="Proteomes" id="UP001222325"/>
    </source>
</evidence>
<evidence type="ECO:0000313" key="1">
    <source>
        <dbReference type="EMBL" id="KAJ7091988.1"/>
    </source>
</evidence>
<dbReference type="Proteomes" id="UP001222325">
    <property type="component" value="Unassembled WGS sequence"/>
</dbReference>
<keyword evidence="2" id="KW-1185">Reference proteome</keyword>
<name>A0AAD6U928_9AGAR</name>
<gene>
    <name evidence="1" type="ORF">B0H15DRAFT_834928</name>
</gene>
<protein>
    <submittedName>
        <fullName evidence="1">Uncharacterized protein</fullName>
    </submittedName>
</protein>
<proteinExistence type="predicted"/>
<sequence>MKVSHNMVFPPPSYSPLTPCPIYSTSPRSNEHTLQHTPLSGHARSTETFIRTEDSITVILNGQKENTGRLTFGRGALISGSLLLESAETVTNTGIRLQGILESLSLSHGYSQLKIVDQSASLYPKEGSQMRCPSASPFSLRFPLSFKNNMIHYPLPPSCDITLPGGAFLKCTYSLVVTVNVALHRSLPFFTKEKSLALELEYRQRTRPSRPRISEPSLFSTIKTCPEEWLQLSVDLTVGPDSLASDIYCDLFVPSIGVFGVTETVPFHLQLSGSIRSLRELLLRSRAVPDQSIRVYLLRQIVAAEAKIRTVLGEGSLLPLPPDIDGLPNVSLSKYEEAVSWEGEIQLRGITTPTFDVGTFRVMYLVAVELSPPEACSINRAHYGYPMKLTTDTWVTSADQYD</sequence>